<dbReference type="Proteomes" id="UP000615026">
    <property type="component" value="Unassembled WGS sequence"/>
</dbReference>
<comment type="similarity">
    <text evidence="1">Belongs to the cysteine dioxygenase family.</text>
</comment>
<feature type="binding site" evidence="6">
    <location>
        <position position="144"/>
    </location>
    <ligand>
        <name>Fe cation</name>
        <dbReference type="ChEBI" id="CHEBI:24875"/>
        <note>catalytic</note>
    </ligand>
</feature>
<dbReference type="CDD" id="cd10548">
    <property type="entry name" value="cupin_CDO"/>
    <property type="match status" value="1"/>
</dbReference>
<keyword evidence="8" id="KW-1185">Reference proteome</keyword>
<evidence type="ECO:0000313" key="8">
    <source>
        <dbReference type="Proteomes" id="UP000615026"/>
    </source>
</evidence>
<keyword evidence="5 6" id="KW-0408">Iron</keyword>
<name>A0A929FCZ7_LEPEC</name>
<dbReference type="InterPro" id="IPR010300">
    <property type="entry name" value="CDO_1"/>
</dbReference>
<evidence type="ECO:0000256" key="2">
    <source>
        <dbReference type="ARBA" id="ARBA00022723"/>
    </source>
</evidence>
<dbReference type="PANTHER" id="PTHR12918">
    <property type="entry name" value="CYSTEINE DIOXYGENASE"/>
    <property type="match status" value="1"/>
</dbReference>
<evidence type="ECO:0000256" key="4">
    <source>
        <dbReference type="ARBA" id="ARBA00023002"/>
    </source>
</evidence>
<evidence type="ECO:0000256" key="5">
    <source>
        <dbReference type="ARBA" id="ARBA00023004"/>
    </source>
</evidence>
<dbReference type="RefSeq" id="WP_193996386.1">
    <property type="nucleotide sequence ID" value="NZ_JADEXP010000453.1"/>
</dbReference>
<dbReference type="InterPro" id="IPR011051">
    <property type="entry name" value="RmlC_Cupin_sf"/>
</dbReference>
<dbReference type="Pfam" id="PF05995">
    <property type="entry name" value="CDO_I"/>
    <property type="match status" value="1"/>
</dbReference>
<evidence type="ECO:0000313" key="7">
    <source>
        <dbReference type="EMBL" id="MBE9070524.1"/>
    </source>
</evidence>
<comment type="caution">
    <text evidence="7">The sequence shown here is derived from an EMBL/GenBank/DDBJ whole genome shotgun (WGS) entry which is preliminary data.</text>
</comment>
<dbReference type="AlphaFoldDB" id="A0A929FCZ7"/>
<keyword evidence="2 6" id="KW-0479">Metal-binding</keyword>
<accession>A0A929FCZ7</accession>
<dbReference type="Gene3D" id="2.60.120.10">
    <property type="entry name" value="Jelly Rolls"/>
    <property type="match status" value="1"/>
</dbReference>
<dbReference type="SUPFAM" id="SSF51182">
    <property type="entry name" value="RmlC-like cupins"/>
    <property type="match status" value="1"/>
</dbReference>
<reference evidence="7" key="1">
    <citation type="submission" date="2020-10" db="EMBL/GenBank/DDBJ databases">
        <authorList>
            <person name="Castelo-Branco R."/>
            <person name="Eusebio N."/>
            <person name="Adriana R."/>
            <person name="Vieira A."/>
            <person name="Brugerolle De Fraissinette N."/>
            <person name="Rezende De Castro R."/>
            <person name="Schneider M.P."/>
            <person name="Vasconcelos V."/>
            <person name="Leao P.N."/>
        </authorList>
    </citation>
    <scope>NUCLEOTIDE SEQUENCE</scope>
    <source>
        <strain evidence="7">LEGE 11479</strain>
    </source>
</reference>
<keyword evidence="4" id="KW-0560">Oxidoreductase</keyword>
<sequence length="248" mass="28013">MSQTGLSTVATLPIEEYSIKLQKLIEILQRSSHFTPIQVKEILLEVNILPEELMPWADFEHPVADSYGRRLVYDGGHFEIMVMSWVPGDFSAIHDHGAAQWGAVQCFGAAEHYIYRFSKGLLSTLDMAHYSPGMVRTVDHSLIHQMGNAGAEPFLSLHVYGCAKPKGSITGNARIFDLLEESIQYTDGGVFFCLPDDQINRRLSGVRGDRQTTFRHHQQMCDRIYRILQHQYNPELAQKLAILSGYSS</sequence>
<dbReference type="InterPro" id="IPR014710">
    <property type="entry name" value="RmlC-like_jellyroll"/>
</dbReference>
<evidence type="ECO:0000256" key="1">
    <source>
        <dbReference type="ARBA" id="ARBA00006622"/>
    </source>
</evidence>
<gene>
    <name evidence="7" type="ORF">IQ260_28165</name>
</gene>
<keyword evidence="3 7" id="KW-0223">Dioxygenase</keyword>
<dbReference type="EMBL" id="JADEXP010000453">
    <property type="protein sequence ID" value="MBE9070524.1"/>
    <property type="molecule type" value="Genomic_DNA"/>
</dbReference>
<evidence type="ECO:0000256" key="6">
    <source>
        <dbReference type="PIRSR" id="PIRSR610300-51"/>
    </source>
</evidence>
<organism evidence="7 8">
    <name type="scientific">Leptolyngbya cf. ectocarpi LEGE 11479</name>
    <dbReference type="NCBI Taxonomy" id="1828722"/>
    <lineage>
        <taxon>Bacteria</taxon>
        <taxon>Bacillati</taxon>
        <taxon>Cyanobacteriota</taxon>
        <taxon>Cyanophyceae</taxon>
        <taxon>Leptolyngbyales</taxon>
        <taxon>Leptolyngbyaceae</taxon>
        <taxon>Leptolyngbya group</taxon>
        <taxon>Leptolyngbya</taxon>
    </lineage>
</organism>
<dbReference type="GO" id="GO:0008198">
    <property type="term" value="F:ferrous iron binding"/>
    <property type="evidence" value="ECO:0007669"/>
    <property type="project" value="TreeGrafter"/>
</dbReference>
<proteinExistence type="inferred from homology"/>
<dbReference type="PANTHER" id="PTHR12918:SF1">
    <property type="entry name" value="CYSTEINE DIOXYGENASE TYPE 1"/>
    <property type="match status" value="1"/>
</dbReference>
<evidence type="ECO:0000256" key="3">
    <source>
        <dbReference type="ARBA" id="ARBA00022964"/>
    </source>
</evidence>
<dbReference type="GO" id="GO:0016702">
    <property type="term" value="F:oxidoreductase activity, acting on single donors with incorporation of molecular oxygen, incorporation of two atoms of oxygen"/>
    <property type="evidence" value="ECO:0007669"/>
    <property type="project" value="InterPro"/>
</dbReference>
<feature type="binding site" evidence="6">
    <location>
        <position position="94"/>
    </location>
    <ligand>
        <name>Fe cation</name>
        <dbReference type="ChEBI" id="CHEBI:24875"/>
        <note>catalytic</note>
    </ligand>
</feature>
<feature type="binding site" evidence="6">
    <location>
        <position position="96"/>
    </location>
    <ligand>
        <name>Fe cation</name>
        <dbReference type="ChEBI" id="CHEBI:24875"/>
        <note>catalytic</note>
    </ligand>
</feature>
<protein>
    <submittedName>
        <fullName evidence="7">Cysteine dioxygenase family protein</fullName>
    </submittedName>
</protein>